<dbReference type="SUPFAM" id="SSF52499">
    <property type="entry name" value="Isochorismatase-like hydrolases"/>
    <property type="match status" value="1"/>
</dbReference>
<organism evidence="1 2">
    <name type="scientific">Zingiber officinale</name>
    <name type="common">Ginger</name>
    <name type="synonym">Amomum zingiber</name>
    <dbReference type="NCBI Taxonomy" id="94328"/>
    <lineage>
        <taxon>Eukaryota</taxon>
        <taxon>Viridiplantae</taxon>
        <taxon>Streptophyta</taxon>
        <taxon>Embryophyta</taxon>
        <taxon>Tracheophyta</taxon>
        <taxon>Spermatophyta</taxon>
        <taxon>Magnoliopsida</taxon>
        <taxon>Liliopsida</taxon>
        <taxon>Zingiberales</taxon>
        <taxon>Zingiberaceae</taxon>
        <taxon>Zingiber</taxon>
    </lineage>
</organism>
<dbReference type="AlphaFoldDB" id="A0A8J5LG53"/>
<dbReference type="Proteomes" id="UP000734854">
    <property type="component" value="Unassembled WGS sequence"/>
</dbReference>
<dbReference type="Gene3D" id="3.40.50.850">
    <property type="entry name" value="Isochorismatase-like"/>
    <property type="match status" value="1"/>
</dbReference>
<gene>
    <name evidence="1" type="ORF">ZIOFF_024391</name>
</gene>
<evidence type="ECO:0000313" key="2">
    <source>
        <dbReference type="Proteomes" id="UP000734854"/>
    </source>
</evidence>
<dbReference type="GO" id="GO:0008936">
    <property type="term" value="F:nicotinamidase activity"/>
    <property type="evidence" value="ECO:0007669"/>
    <property type="project" value="InterPro"/>
</dbReference>
<dbReference type="PANTHER" id="PTHR47297:SF2">
    <property type="entry name" value="OS02G0606800 PROTEIN"/>
    <property type="match status" value="1"/>
</dbReference>
<dbReference type="InterPro" id="IPR044717">
    <property type="entry name" value="NIC1"/>
</dbReference>
<accession>A0A8J5LG53</accession>
<proteinExistence type="predicted"/>
<dbReference type="EMBL" id="JACMSC010000007">
    <property type="protein sequence ID" value="KAG6514052.1"/>
    <property type="molecule type" value="Genomic_DNA"/>
</dbReference>
<reference evidence="1 2" key="1">
    <citation type="submission" date="2020-08" db="EMBL/GenBank/DDBJ databases">
        <title>Plant Genome Project.</title>
        <authorList>
            <person name="Zhang R.-G."/>
        </authorList>
    </citation>
    <scope>NUCLEOTIDE SEQUENCE [LARGE SCALE GENOMIC DNA]</scope>
    <source>
        <tissue evidence="1">Rhizome</tissue>
    </source>
</reference>
<dbReference type="InterPro" id="IPR036380">
    <property type="entry name" value="Isochorismatase-like_sf"/>
</dbReference>
<dbReference type="PANTHER" id="PTHR47297">
    <property type="match status" value="1"/>
</dbReference>
<dbReference type="GO" id="GO:0019365">
    <property type="term" value="P:pyridine nucleotide salvage"/>
    <property type="evidence" value="ECO:0007669"/>
    <property type="project" value="InterPro"/>
</dbReference>
<sequence>MQAPRRTGGYISPFPSLILFSSDRSFDLFLLWSGCLFWGFSARFMCILYRSEVEWVFSNLHICDAYSCIPLFLPCKISIFLTFFHDLITACGCEGQAPIEPNKQISSMVEEAARLARHFCEMEWPVLVFLDSHHPNKPEPPYPPHCVVGSGEEDLVPGQLFNLFKAHKDPRQNPIAYSSSRSKQIVGFEAG</sequence>
<protein>
    <recommendedName>
        <fullName evidence="3">Isochorismatase-like domain-containing protein</fullName>
    </recommendedName>
</protein>
<evidence type="ECO:0000313" key="1">
    <source>
        <dbReference type="EMBL" id="KAG6514052.1"/>
    </source>
</evidence>
<name>A0A8J5LG53_ZINOF</name>
<comment type="caution">
    <text evidence="1">The sequence shown here is derived from an EMBL/GenBank/DDBJ whole genome shotgun (WGS) entry which is preliminary data.</text>
</comment>
<evidence type="ECO:0008006" key="3">
    <source>
        <dbReference type="Google" id="ProtNLM"/>
    </source>
</evidence>
<keyword evidence="2" id="KW-1185">Reference proteome</keyword>